<feature type="chain" id="PRO_5037366452" description="Lipoprotein" evidence="1">
    <location>
        <begin position="23"/>
        <end position="668"/>
    </location>
</feature>
<dbReference type="RefSeq" id="WP_273158136.1">
    <property type="nucleotide sequence ID" value="NZ_JABZSJ010000001.1"/>
</dbReference>
<comment type="caution">
    <text evidence="2">The sequence shown here is derived from an EMBL/GenBank/DDBJ whole genome shotgun (WGS) entry which is preliminary data.</text>
</comment>
<dbReference type="EMBL" id="JABZSJ010000001">
    <property type="protein sequence ID" value="MBF1383337.1"/>
    <property type="molecule type" value="Genomic_DNA"/>
</dbReference>
<evidence type="ECO:0000313" key="3">
    <source>
        <dbReference type="Proteomes" id="UP000771736"/>
    </source>
</evidence>
<name>A0A930N063_9BACT</name>
<reference evidence="2" key="1">
    <citation type="submission" date="2020-04" db="EMBL/GenBank/DDBJ databases">
        <title>Deep metagenomics examines the oral microbiome during advanced dental caries in children, revealing novel taxa and co-occurrences with host molecules.</title>
        <authorList>
            <person name="Baker J.L."/>
            <person name="Morton J.T."/>
            <person name="Dinis M."/>
            <person name="Alvarez R."/>
            <person name="Tran N.C."/>
            <person name="Knight R."/>
            <person name="Edlund A."/>
        </authorList>
    </citation>
    <scope>NUCLEOTIDE SEQUENCE</scope>
    <source>
        <strain evidence="2">JCVI_44_bin.5</strain>
    </source>
</reference>
<gene>
    <name evidence="2" type="ORF">HXN26_00550</name>
</gene>
<dbReference type="Proteomes" id="UP000771736">
    <property type="component" value="Unassembled WGS sequence"/>
</dbReference>
<sequence length="668" mass="74507">MKKRNKTLQATCVALSLLGLFACSDKDELNDGNAEKQSYTYEIELTANNNGNDEGSSSAKDMTRTLEPDENNDIVSNWAVGDKVFVYNLSDNDRSTELSYSLMTAKSANGKIATFKGVITSRQKMNTTDKLAFFYPADALEEPRTVEQVDPTIHSETAGIGANANTIKYHVSPKNNTIKSTVSLNMTKQDGLLKTIDKKFDYNWGVTSPELITVSGNQSRLLKASVSLQRKVSFWGLRFKKSDGTFISDIDSVKVYGLRSYDVLSLKDGSFVGTDDEKEHYINITIKDKAAIAAQGGFVWLAFLAENQSTNFTVTVYTPQGAFSKSASKLFKSNFDYRTNVTVNNIVPKPFVEVNGVKWATGNFIHYVKNGKEYWGIAPAQWWISSYGENPGPEHKANGKEIKHNGLGSQYWYVDDHTGRFAQTANDLDLFQWGVIKDALKFNGVYYLLGISSYDLAGKYYNGRGNALINPTPITDRNAATHGDIVKYWTEDGKHTYHYQYPSDANFESLFRASTIIPAYCYTDKGNKIYGAYFSDTRYAGMSPKPKFPTGRKLWKYQDVTGLVVANQGLFLPIAGRRPISSAFVEFRHTAEDSGFYGQYYTAQSTSYSIPHGVFFGAAFKMNIAVPSKDQGSSIRPVYVGTDDESKPVDAANFEPFHNIITPLERKY</sequence>
<protein>
    <recommendedName>
        <fullName evidence="4">Lipoprotein</fullName>
    </recommendedName>
</protein>
<organism evidence="2 3">
    <name type="scientific">Prevotella aurantiaca</name>
    <dbReference type="NCBI Taxonomy" id="596085"/>
    <lineage>
        <taxon>Bacteria</taxon>
        <taxon>Pseudomonadati</taxon>
        <taxon>Bacteroidota</taxon>
        <taxon>Bacteroidia</taxon>
        <taxon>Bacteroidales</taxon>
        <taxon>Prevotellaceae</taxon>
        <taxon>Prevotella</taxon>
    </lineage>
</organism>
<keyword evidence="1" id="KW-0732">Signal</keyword>
<proteinExistence type="predicted"/>
<evidence type="ECO:0008006" key="4">
    <source>
        <dbReference type="Google" id="ProtNLM"/>
    </source>
</evidence>
<dbReference type="PROSITE" id="PS51257">
    <property type="entry name" value="PROKAR_LIPOPROTEIN"/>
    <property type="match status" value="1"/>
</dbReference>
<feature type="signal peptide" evidence="1">
    <location>
        <begin position="1"/>
        <end position="22"/>
    </location>
</feature>
<evidence type="ECO:0000256" key="1">
    <source>
        <dbReference type="SAM" id="SignalP"/>
    </source>
</evidence>
<dbReference type="AlphaFoldDB" id="A0A930N063"/>
<evidence type="ECO:0000313" key="2">
    <source>
        <dbReference type="EMBL" id="MBF1383337.1"/>
    </source>
</evidence>
<accession>A0A930N063</accession>